<name>A0A1H7J0R9_STRJI</name>
<protein>
    <recommendedName>
        <fullName evidence="4">Ig-like domain (Group 3)</fullName>
    </recommendedName>
</protein>
<dbReference type="AlphaFoldDB" id="A0A1H7J0R9"/>
<evidence type="ECO:0000313" key="3">
    <source>
        <dbReference type="Proteomes" id="UP000183015"/>
    </source>
</evidence>
<proteinExistence type="predicted"/>
<sequence length="438" mass="46016">MANRRAVKGMASAFIAGGVVLGGATAAHANTGISVQYAQNDAVNNGKLDLSLAAPTAVSNVKVSLYSMTTQQTVATVTNFELTSGTTTNGVWEPKTRIQLPSLGSYRIDVSATDAGGDTLSTTGAGYFYYSVRTNLNDSTVDRTTVDYQHRSITMSGHLMGQWPSSGAVTPLEGLTVGVSSYFQYGEATTAADGSWSVTLPVTDQYQNTIQASFSYDQNHPFDSQSSSRLIPITIKKTATKLVMTPSVRTIPFQGTVNSTSATLLWDSPTGWAPLAGKNLGSNSFGNYVQETTDLNGNALFPATPSLWSDYTIQAGWVSDDLYLADAQASSTITVVQPAAFASFTPTRTDASTVSVAGDLAFSGLETPGTIPVDIQFSTSGKGGWTTVATVPNSSWDGTGYGFSATVPSTTAGYWRATFADGRQFQTAVSSVVYLPAS</sequence>
<organism evidence="2 3">
    <name type="scientific">Streptacidiphilus jiangxiensis</name>
    <dbReference type="NCBI Taxonomy" id="235985"/>
    <lineage>
        <taxon>Bacteria</taxon>
        <taxon>Bacillati</taxon>
        <taxon>Actinomycetota</taxon>
        <taxon>Actinomycetes</taxon>
        <taxon>Kitasatosporales</taxon>
        <taxon>Streptomycetaceae</taxon>
        <taxon>Streptacidiphilus</taxon>
    </lineage>
</organism>
<reference evidence="3" key="1">
    <citation type="submission" date="2016-10" db="EMBL/GenBank/DDBJ databases">
        <authorList>
            <person name="Varghese N."/>
        </authorList>
    </citation>
    <scope>NUCLEOTIDE SEQUENCE [LARGE SCALE GENOMIC DNA]</scope>
    <source>
        <strain evidence="3">DSM 45096 / BCRC 16803 / CGMCC 4.1857 / CIP 109030 / JCM 12277 / KCTC 19219 / NBRC 100920 / 33214</strain>
    </source>
</reference>
<evidence type="ECO:0008006" key="4">
    <source>
        <dbReference type="Google" id="ProtNLM"/>
    </source>
</evidence>
<dbReference type="eggNOG" id="ENOG50347R7">
    <property type="taxonomic scope" value="Bacteria"/>
</dbReference>
<keyword evidence="3" id="KW-1185">Reference proteome</keyword>
<dbReference type="STRING" id="235985.SAMN05414137_10390"/>
<feature type="chain" id="PRO_5010332898" description="Ig-like domain (Group 3)" evidence="1">
    <location>
        <begin position="30"/>
        <end position="438"/>
    </location>
</feature>
<dbReference type="OrthoDB" id="3447380at2"/>
<dbReference type="RefSeq" id="WP_143094205.1">
    <property type="nucleotide sequence ID" value="NZ_BBPN01000032.1"/>
</dbReference>
<feature type="signal peptide" evidence="1">
    <location>
        <begin position="1"/>
        <end position="29"/>
    </location>
</feature>
<evidence type="ECO:0000313" key="2">
    <source>
        <dbReference type="EMBL" id="SEK68024.1"/>
    </source>
</evidence>
<dbReference type="EMBL" id="FOAZ01000003">
    <property type="protein sequence ID" value="SEK68024.1"/>
    <property type="molecule type" value="Genomic_DNA"/>
</dbReference>
<keyword evidence="1" id="KW-0732">Signal</keyword>
<dbReference type="Proteomes" id="UP000183015">
    <property type="component" value="Unassembled WGS sequence"/>
</dbReference>
<gene>
    <name evidence="2" type="ORF">SAMN05414137_10390</name>
</gene>
<accession>A0A1H7J0R9</accession>
<evidence type="ECO:0000256" key="1">
    <source>
        <dbReference type="SAM" id="SignalP"/>
    </source>
</evidence>